<evidence type="ECO:0000313" key="1">
    <source>
        <dbReference type="Proteomes" id="UP000095286"/>
    </source>
</evidence>
<dbReference type="Proteomes" id="UP000095286">
    <property type="component" value="Unplaced"/>
</dbReference>
<proteinExistence type="predicted"/>
<dbReference type="WBParaSite" id="RSKR_0000644200.1">
    <property type="protein sequence ID" value="RSKR_0000644200.1"/>
    <property type="gene ID" value="RSKR_0000644200"/>
</dbReference>
<sequence length="455" mass="50389">MNGTFSGIVRLTNVSDYILPSQGCIIPLKKEEGSKRIQEVEIRDKSGVKRTKITPEEQVKISLNDCLACNGCVTTAETLLIDSQTTEEMLRGITETSVSVITLSPQTIASIAHHRNLSIPSTAIFISAFFKSKGATYVIDSSFGRLISLEESWKEFRDVFVSNKRPVICSVCPGFVCYAEKTHGKTLVSLLSKIRSPQAMNALLAKVYFANKHNLKPSDIYHVSIMPCYDKKLEASRSDFLLENNVKEVDCVIGTSELNDLLDNFEYDFQNADKKMEVSWLNRLEAGLVLGGGDDSSGGYADYIVNRCLSTIFADRQIQLKEETKSKDLNVTEVIDSSTGQILLTVAKIFGFKNIQNIVQKLKRSKCTYDYLEVMACPSGCGNGGGQIRAESVAARSANLLGIQALYSSIAQLPDASLEMKQLLKDWSPDYTFFNTSFHIIDTNVMNLNAVSNMF</sequence>
<evidence type="ECO:0000313" key="2">
    <source>
        <dbReference type="WBParaSite" id="RSKR_0000644200.1"/>
    </source>
</evidence>
<organism evidence="1 2">
    <name type="scientific">Rhabditophanes sp. KR3021</name>
    <dbReference type="NCBI Taxonomy" id="114890"/>
    <lineage>
        <taxon>Eukaryota</taxon>
        <taxon>Metazoa</taxon>
        <taxon>Ecdysozoa</taxon>
        <taxon>Nematoda</taxon>
        <taxon>Chromadorea</taxon>
        <taxon>Rhabditida</taxon>
        <taxon>Tylenchina</taxon>
        <taxon>Panagrolaimomorpha</taxon>
        <taxon>Strongyloidoidea</taxon>
        <taxon>Alloionematidae</taxon>
        <taxon>Rhabditophanes</taxon>
    </lineage>
</organism>
<name>A0AC35U1E6_9BILA</name>
<protein>
    <submittedName>
        <fullName evidence="2">Fe_hyd_lg_C domain-containing protein</fullName>
    </submittedName>
</protein>
<reference evidence="2" key="1">
    <citation type="submission" date="2016-11" db="UniProtKB">
        <authorList>
            <consortium name="WormBaseParasite"/>
        </authorList>
    </citation>
    <scope>IDENTIFICATION</scope>
    <source>
        <strain evidence="2">KR3021</strain>
    </source>
</reference>
<accession>A0AC35U1E6</accession>